<keyword evidence="9" id="KW-0594">Phospholipid biosynthesis</keyword>
<dbReference type="AlphaFoldDB" id="A0A1G2KW66"/>
<dbReference type="GO" id="GO:0016020">
    <property type="term" value="C:membrane"/>
    <property type="evidence" value="ECO:0007669"/>
    <property type="project" value="UniProtKB-SubCell"/>
</dbReference>
<proteinExistence type="inferred from homology"/>
<dbReference type="GO" id="GO:0046474">
    <property type="term" value="P:glycerophospholipid biosynthetic process"/>
    <property type="evidence" value="ECO:0007669"/>
    <property type="project" value="TreeGrafter"/>
</dbReference>
<reference evidence="13 14" key="1">
    <citation type="journal article" date="2016" name="Nat. Commun.">
        <title>Thousands of microbial genomes shed light on interconnected biogeochemical processes in an aquifer system.</title>
        <authorList>
            <person name="Anantharaman K."/>
            <person name="Brown C.T."/>
            <person name="Hug L.A."/>
            <person name="Sharon I."/>
            <person name="Castelle C.J."/>
            <person name="Probst A.J."/>
            <person name="Thomas B.C."/>
            <person name="Singh A."/>
            <person name="Wilkins M.J."/>
            <person name="Karaoz U."/>
            <person name="Brodie E.L."/>
            <person name="Williams K.H."/>
            <person name="Hubbard S.S."/>
            <person name="Banfield J.F."/>
        </authorList>
    </citation>
    <scope>NUCLEOTIDE SEQUENCE [LARGE SCALE GENOMIC DNA]</scope>
</reference>
<evidence type="ECO:0000256" key="8">
    <source>
        <dbReference type="ARBA" id="ARBA00023136"/>
    </source>
</evidence>
<evidence type="ECO:0000256" key="1">
    <source>
        <dbReference type="ARBA" id="ARBA00004141"/>
    </source>
</evidence>
<evidence type="ECO:0000256" key="9">
    <source>
        <dbReference type="ARBA" id="ARBA00023209"/>
    </source>
</evidence>
<evidence type="ECO:0008006" key="15">
    <source>
        <dbReference type="Google" id="ProtNLM"/>
    </source>
</evidence>
<keyword evidence="4 11" id="KW-0808">Transferase</keyword>
<dbReference type="Gene3D" id="1.20.120.1760">
    <property type="match status" value="1"/>
</dbReference>
<dbReference type="PANTHER" id="PTHR14269:SF62">
    <property type="entry name" value="CDP-DIACYLGLYCEROL--GLYCEROL-3-PHOSPHATE 3-PHOSPHATIDYLTRANSFERASE 1, CHLOROPLASTIC"/>
    <property type="match status" value="1"/>
</dbReference>
<evidence type="ECO:0000313" key="13">
    <source>
        <dbReference type="EMBL" id="OHA03666.1"/>
    </source>
</evidence>
<keyword evidence="7" id="KW-0443">Lipid metabolism</keyword>
<dbReference type="GO" id="GO:0008444">
    <property type="term" value="F:CDP-diacylglycerol-glycerol-3-phosphate 3-phosphatidyltransferase activity"/>
    <property type="evidence" value="ECO:0007669"/>
    <property type="project" value="InterPro"/>
</dbReference>
<feature type="transmembrane region" description="Helical" evidence="12">
    <location>
        <begin position="128"/>
        <end position="149"/>
    </location>
</feature>
<sequence length="182" mass="19298">MSRAVPNLLSILRALLALPIILALPQHPTLALLIFIGAALLDWVDGFCARALGAESALGATLDPIADKILYLSTLVALCIAMNSAPLVSAIVFTVPAEAALVAIRVIPSLKKRLGNNTAATWVGKMKMGIQCAAVILLFCSFILSSSFWGMTGTILAFIGTACSWWSFMSHIVRSKKTTALN</sequence>
<evidence type="ECO:0000256" key="5">
    <source>
        <dbReference type="ARBA" id="ARBA00022692"/>
    </source>
</evidence>
<feature type="transmembrane region" description="Helical" evidence="12">
    <location>
        <begin position="155"/>
        <end position="173"/>
    </location>
</feature>
<dbReference type="EMBL" id="MHQL01000010">
    <property type="protein sequence ID" value="OHA03666.1"/>
    <property type="molecule type" value="Genomic_DNA"/>
</dbReference>
<keyword evidence="8 12" id="KW-0472">Membrane</keyword>
<dbReference type="Pfam" id="PF01066">
    <property type="entry name" value="CDP-OH_P_transf"/>
    <property type="match status" value="1"/>
</dbReference>
<dbReference type="InterPro" id="IPR050324">
    <property type="entry name" value="CDP-alcohol_PTase-I"/>
</dbReference>
<comment type="similarity">
    <text evidence="2 11">Belongs to the CDP-alcohol phosphatidyltransferase class-I family.</text>
</comment>
<gene>
    <name evidence="13" type="ORF">A3C16_03440</name>
</gene>
<keyword evidence="3" id="KW-0444">Lipid biosynthesis</keyword>
<comment type="subcellular location">
    <subcellularLocation>
        <location evidence="1">Membrane</location>
        <topology evidence="1">Multi-pass membrane protein</topology>
    </subcellularLocation>
</comment>
<dbReference type="Proteomes" id="UP000177811">
    <property type="component" value="Unassembled WGS sequence"/>
</dbReference>
<evidence type="ECO:0000256" key="6">
    <source>
        <dbReference type="ARBA" id="ARBA00022989"/>
    </source>
</evidence>
<evidence type="ECO:0000256" key="12">
    <source>
        <dbReference type="SAM" id="Phobius"/>
    </source>
</evidence>
<dbReference type="InterPro" id="IPR004570">
    <property type="entry name" value="Phosphatidylglycerol_P_synth"/>
</dbReference>
<organism evidence="13 14">
    <name type="scientific">Candidatus Sungbacteria bacterium RIFCSPHIGHO2_02_FULL_51_29</name>
    <dbReference type="NCBI Taxonomy" id="1802273"/>
    <lineage>
        <taxon>Bacteria</taxon>
        <taxon>Candidatus Sungiibacteriota</taxon>
    </lineage>
</organism>
<evidence type="ECO:0000256" key="4">
    <source>
        <dbReference type="ARBA" id="ARBA00022679"/>
    </source>
</evidence>
<keyword evidence="10" id="KW-1208">Phospholipid metabolism</keyword>
<dbReference type="PANTHER" id="PTHR14269">
    <property type="entry name" value="CDP-DIACYLGLYCEROL--GLYCEROL-3-PHOSPHATE 3-PHOSPHATIDYLTRANSFERASE-RELATED"/>
    <property type="match status" value="1"/>
</dbReference>
<feature type="transmembrane region" description="Helical" evidence="12">
    <location>
        <begin position="90"/>
        <end position="107"/>
    </location>
</feature>
<dbReference type="PIRSF" id="PIRSF000847">
    <property type="entry name" value="Phos_ph_gly_syn"/>
    <property type="match status" value="1"/>
</dbReference>
<accession>A0A1G2KW66</accession>
<comment type="caution">
    <text evidence="13">The sequence shown here is derived from an EMBL/GenBank/DDBJ whole genome shotgun (WGS) entry which is preliminary data.</text>
</comment>
<name>A0A1G2KW66_9BACT</name>
<dbReference type="InterPro" id="IPR000462">
    <property type="entry name" value="CDP-OH_P_trans"/>
</dbReference>
<dbReference type="PROSITE" id="PS00379">
    <property type="entry name" value="CDP_ALCOHOL_P_TRANSF"/>
    <property type="match status" value="1"/>
</dbReference>
<evidence type="ECO:0000256" key="10">
    <source>
        <dbReference type="ARBA" id="ARBA00023264"/>
    </source>
</evidence>
<evidence type="ECO:0000256" key="11">
    <source>
        <dbReference type="RuleBase" id="RU003750"/>
    </source>
</evidence>
<evidence type="ECO:0000256" key="3">
    <source>
        <dbReference type="ARBA" id="ARBA00022516"/>
    </source>
</evidence>
<evidence type="ECO:0000256" key="7">
    <source>
        <dbReference type="ARBA" id="ARBA00023098"/>
    </source>
</evidence>
<protein>
    <recommendedName>
        <fullName evidence="15">CDP-diacylglycerol--glycerol-3-phosphate 3-phosphatidyltransferase</fullName>
    </recommendedName>
</protein>
<dbReference type="InterPro" id="IPR043130">
    <property type="entry name" value="CDP-OH_PTrfase_TM_dom"/>
</dbReference>
<dbReference type="InterPro" id="IPR048254">
    <property type="entry name" value="CDP_ALCOHOL_P_TRANSF_CS"/>
</dbReference>
<keyword evidence="5 12" id="KW-0812">Transmembrane</keyword>
<evidence type="ECO:0000313" key="14">
    <source>
        <dbReference type="Proteomes" id="UP000177811"/>
    </source>
</evidence>
<keyword evidence="6 12" id="KW-1133">Transmembrane helix</keyword>
<evidence type="ECO:0000256" key="2">
    <source>
        <dbReference type="ARBA" id="ARBA00010441"/>
    </source>
</evidence>